<dbReference type="Gene3D" id="2.130.10.10">
    <property type="entry name" value="YVTN repeat-like/Quinoprotein amine dehydrogenase"/>
    <property type="match status" value="2"/>
</dbReference>
<dbReference type="GO" id="GO:0036158">
    <property type="term" value="P:outer dynein arm assembly"/>
    <property type="evidence" value="ECO:0007669"/>
    <property type="project" value="TreeGrafter"/>
</dbReference>
<feature type="compositionally biased region" description="Low complexity" evidence="13">
    <location>
        <begin position="2103"/>
        <end position="2123"/>
    </location>
</feature>
<dbReference type="InterPro" id="IPR046513">
    <property type="entry name" value="DUF6691"/>
</dbReference>
<feature type="compositionally biased region" description="Pro residues" evidence="13">
    <location>
        <begin position="1343"/>
        <end position="1357"/>
    </location>
</feature>
<feature type="compositionally biased region" description="Gly residues" evidence="13">
    <location>
        <begin position="1217"/>
        <end position="1233"/>
    </location>
</feature>
<feature type="compositionally biased region" description="Low complexity" evidence="13">
    <location>
        <begin position="2155"/>
        <end position="2169"/>
    </location>
</feature>
<evidence type="ECO:0000256" key="6">
    <source>
        <dbReference type="ARBA" id="ARBA00022737"/>
    </source>
</evidence>
<feature type="compositionally biased region" description="Low complexity" evidence="13">
    <location>
        <begin position="1123"/>
        <end position="1136"/>
    </location>
</feature>
<dbReference type="PANTHER" id="PTHR12442:SF7">
    <property type="entry name" value="DYNEIN AXONEMAL INTERMEDIATE CHAIN 2"/>
    <property type="match status" value="1"/>
</dbReference>
<reference evidence="15 16" key="1">
    <citation type="journal article" date="2018" name="Plant J.">
        <title>Genome sequences of Chlorella sorokiniana UTEX 1602 and Micractinium conductrix SAG 241.80: implications to maltose excretion by a green alga.</title>
        <authorList>
            <person name="Arriola M.B."/>
            <person name="Velmurugan N."/>
            <person name="Zhang Y."/>
            <person name="Plunkett M.H."/>
            <person name="Hondzo H."/>
            <person name="Barney B.M."/>
        </authorList>
    </citation>
    <scope>NUCLEOTIDE SEQUENCE [LARGE SCALE GENOMIC DNA]</scope>
    <source>
        <strain evidence="15 16">SAG 241.80</strain>
    </source>
</reference>
<dbReference type="PROSITE" id="PS50082">
    <property type="entry name" value="WD_REPEATS_2"/>
    <property type="match status" value="1"/>
</dbReference>
<dbReference type="GO" id="GO:0005874">
    <property type="term" value="C:microtubule"/>
    <property type="evidence" value="ECO:0007669"/>
    <property type="project" value="UniProtKB-KW"/>
</dbReference>
<dbReference type="SMART" id="SM00320">
    <property type="entry name" value="WD40"/>
    <property type="match status" value="5"/>
</dbReference>
<evidence type="ECO:0000256" key="4">
    <source>
        <dbReference type="ARBA" id="ARBA00022574"/>
    </source>
</evidence>
<dbReference type="EMBL" id="LHPF02000016">
    <property type="protein sequence ID" value="PSC71020.1"/>
    <property type="molecule type" value="Genomic_DNA"/>
</dbReference>
<keyword evidence="6" id="KW-0677">Repeat</keyword>
<dbReference type="InterPro" id="IPR036322">
    <property type="entry name" value="WD40_repeat_dom_sf"/>
</dbReference>
<comment type="caution">
    <text evidence="15">The sequence shown here is derived from an EMBL/GenBank/DDBJ whole genome shotgun (WGS) entry which is preliminary data.</text>
</comment>
<evidence type="ECO:0000313" key="15">
    <source>
        <dbReference type="EMBL" id="PSC71020.1"/>
    </source>
</evidence>
<keyword evidence="3" id="KW-0963">Cytoplasm</keyword>
<feature type="compositionally biased region" description="Low complexity" evidence="13">
    <location>
        <begin position="1333"/>
        <end position="1342"/>
    </location>
</feature>
<keyword evidence="10" id="KW-0206">Cytoskeleton</keyword>
<gene>
    <name evidence="15" type="ORF">C2E20_5515</name>
</gene>
<evidence type="ECO:0000313" key="16">
    <source>
        <dbReference type="Proteomes" id="UP000239649"/>
    </source>
</evidence>
<feature type="region of interest" description="Disordered" evidence="13">
    <location>
        <begin position="2485"/>
        <end position="2682"/>
    </location>
</feature>
<feature type="compositionally biased region" description="Low complexity" evidence="13">
    <location>
        <begin position="1143"/>
        <end position="1152"/>
    </location>
</feature>
<keyword evidence="7" id="KW-0243">Dynein</keyword>
<dbReference type="GO" id="GO:0003341">
    <property type="term" value="P:cilium movement"/>
    <property type="evidence" value="ECO:0007669"/>
    <property type="project" value="TreeGrafter"/>
</dbReference>
<dbReference type="Proteomes" id="UP000239649">
    <property type="component" value="Unassembled WGS sequence"/>
</dbReference>
<feature type="compositionally biased region" description="Low complexity" evidence="13">
    <location>
        <begin position="2590"/>
        <end position="2610"/>
    </location>
</feature>
<feature type="compositionally biased region" description="Low complexity" evidence="13">
    <location>
        <begin position="1964"/>
        <end position="1983"/>
    </location>
</feature>
<keyword evidence="8" id="KW-0969">Cilium</keyword>
<feature type="compositionally biased region" description="Low complexity" evidence="13">
    <location>
        <begin position="1234"/>
        <end position="1271"/>
    </location>
</feature>
<keyword evidence="14" id="KW-1133">Transmembrane helix</keyword>
<dbReference type="InterPro" id="IPR015943">
    <property type="entry name" value="WD40/YVTN_repeat-like_dom_sf"/>
</dbReference>
<keyword evidence="4 12" id="KW-0853">WD repeat</keyword>
<feature type="compositionally biased region" description="Pro residues" evidence="13">
    <location>
        <begin position="1616"/>
        <end position="1625"/>
    </location>
</feature>
<feature type="compositionally biased region" description="Basic and acidic residues" evidence="13">
    <location>
        <begin position="833"/>
        <end position="855"/>
    </location>
</feature>
<keyword evidence="14" id="KW-0812">Transmembrane</keyword>
<dbReference type="InterPro" id="IPR050687">
    <property type="entry name" value="Dynein_IC"/>
</dbReference>
<feature type="compositionally biased region" description="Acidic residues" evidence="13">
    <location>
        <begin position="2170"/>
        <end position="2187"/>
    </location>
</feature>
<feature type="compositionally biased region" description="Low complexity" evidence="13">
    <location>
        <begin position="1092"/>
        <end position="1102"/>
    </location>
</feature>
<evidence type="ECO:0000256" key="1">
    <source>
        <dbReference type="ARBA" id="ARBA00004430"/>
    </source>
</evidence>
<dbReference type="InterPro" id="IPR001680">
    <property type="entry name" value="WD40_rpt"/>
</dbReference>
<evidence type="ECO:0000256" key="2">
    <source>
        <dbReference type="ARBA" id="ARBA00011059"/>
    </source>
</evidence>
<keyword evidence="5" id="KW-0493">Microtubule</keyword>
<feature type="transmembrane region" description="Helical" evidence="14">
    <location>
        <begin position="300"/>
        <end position="324"/>
    </location>
</feature>
<dbReference type="OrthoDB" id="366230at2759"/>
<dbReference type="InterPro" id="IPR007272">
    <property type="entry name" value="Sulf_transp_TsuA/YedE"/>
</dbReference>
<evidence type="ECO:0000256" key="7">
    <source>
        <dbReference type="ARBA" id="ARBA00023017"/>
    </source>
</evidence>
<keyword evidence="14" id="KW-0472">Membrane</keyword>
<keyword evidence="9" id="KW-0505">Motor protein</keyword>
<feature type="compositionally biased region" description="Low complexity" evidence="13">
    <location>
        <begin position="2017"/>
        <end position="2044"/>
    </location>
</feature>
<dbReference type="GO" id="GO:0036157">
    <property type="term" value="C:outer dynein arm"/>
    <property type="evidence" value="ECO:0007669"/>
    <property type="project" value="TreeGrafter"/>
</dbReference>
<dbReference type="Pfam" id="PF20398">
    <property type="entry name" value="DUF6691"/>
    <property type="match status" value="1"/>
</dbReference>
<feature type="compositionally biased region" description="Basic residues" evidence="13">
    <location>
        <begin position="899"/>
        <end position="908"/>
    </location>
</feature>
<feature type="transmembrane region" description="Helical" evidence="14">
    <location>
        <begin position="119"/>
        <end position="143"/>
    </location>
</feature>
<evidence type="ECO:0000256" key="3">
    <source>
        <dbReference type="ARBA" id="ARBA00022490"/>
    </source>
</evidence>
<evidence type="ECO:0000256" key="13">
    <source>
        <dbReference type="SAM" id="MobiDB-lite"/>
    </source>
</evidence>
<evidence type="ECO:0000256" key="5">
    <source>
        <dbReference type="ARBA" id="ARBA00022701"/>
    </source>
</evidence>
<evidence type="ECO:0000256" key="10">
    <source>
        <dbReference type="ARBA" id="ARBA00023212"/>
    </source>
</evidence>
<name>A0A2P6VAA2_9CHLO</name>
<dbReference type="PROSITE" id="PS50294">
    <property type="entry name" value="WD_REPEATS_REGION"/>
    <property type="match status" value="1"/>
</dbReference>
<feature type="transmembrane region" description="Helical" evidence="14">
    <location>
        <begin position="50"/>
        <end position="70"/>
    </location>
</feature>
<feature type="region of interest" description="Disordered" evidence="13">
    <location>
        <begin position="833"/>
        <end position="865"/>
    </location>
</feature>
<feature type="repeat" description="WD" evidence="12">
    <location>
        <begin position="587"/>
        <end position="623"/>
    </location>
</feature>
<feature type="region of interest" description="Disordered" evidence="13">
    <location>
        <begin position="2268"/>
        <end position="2300"/>
    </location>
</feature>
<feature type="compositionally biased region" description="Low complexity" evidence="13">
    <location>
        <begin position="1573"/>
        <end position="1587"/>
    </location>
</feature>
<dbReference type="STRING" id="554055.A0A2P6VAA2"/>
<feature type="region of interest" description="Disordered" evidence="13">
    <location>
        <begin position="1938"/>
        <end position="2123"/>
    </location>
</feature>
<feature type="compositionally biased region" description="Basic residues" evidence="13">
    <location>
        <begin position="2672"/>
        <end position="2682"/>
    </location>
</feature>
<feature type="compositionally biased region" description="Pro residues" evidence="13">
    <location>
        <begin position="1075"/>
        <end position="1091"/>
    </location>
</feature>
<feature type="transmembrane region" description="Helical" evidence="14">
    <location>
        <begin position="227"/>
        <end position="252"/>
    </location>
</feature>
<dbReference type="SUPFAM" id="SSF50978">
    <property type="entry name" value="WD40 repeat-like"/>
    <property type="match status" value="1"/>
</dbReference>
<feature type="compositionally biased region" description="Low complexity" evidence="13">
    <location>
        <begin position="1175"/>
        <end position="1186"/>
    </location>
</feature>
<evidence type="ECO:0000256" key="11">
    <source>
        <dbReference type="ARBA" id="ARBA00023273"/>
    </source>
</evidence>
<feature type="compositionally biased region" description="Low complexity" evidence="13">
    <location>
        <begin position="953"/>
        <end position="997"/>
    </location>
</feature>
<feature type="compositionally biased region" description="Polar residues" evidence="13">
    <location>
        <begin position="1039"/>
        <end position="1050"/>
    </location>
</feature>
<feature type="compositionally biased region" description="Gly residues" evidence="13">
    <location>
        <begin position="1272"/>
        <end position="1293"/>
    </location>
</feature>
<feature type="transmembrane region" description="Helical" evidence="14">
    <location>
        <begin position="272"/>
        <end position="293"/>
    </location>
</feature>
<dbReference type="PANTHER" id="PTHR12442">
    <property type="entry name" value="DYNEIN INTERMEDIATE CHAIN"/>
    <property type="match status" value="1"/>
</dbReference>
<feature type="transmembrane region" description="Helical" evidence="14">
    <location>
        <begin position="6"/>
        <end position="29"/>
    </location>
</feature>
<feature type="region of interest" description="Disordered" evidence="13">
    <location>
        <begin position="886"/>
        <end position="1186"/>
    </location>
</feature>
<comment type="similarity">
    <text evidence="2">Belongs to the dynein intermediate chain family.</text>
</comment>
<feature type="transmembrane region" description="Helical" evidence="14">
    <location>
        <begin position="82"/>
        <end position="98"/>
    </location>
</feature>
<feature type="transmembrane region" description="Helical" evidence="14">
    <location>
        <begin position="163"/>
        <end position="183"/>
    </location>
</feature>
<feature type="compositionally biased region" description="Polar residues" evidence="13">
    <location>
        <begin position="1198"/>
        <end position="1211"/>
    </location>
</feature>
<evidence type="ECO:0000256" key="8">
    <source>
        <dbReference type="ARBA" id="ARBA00023069"/>
    </source>
</evidence>
<feature type="compositionally biased region" description="Basic and acidic residues" evidence="13">
    <location>
        <begin position="1950"/>
        <end position="1963"/>
    </location>
</feature>
<keyword evidence="16" id="KW-1185">Reference proteome</keyword>
<feature type="compositionally biased region" description="Pro residues" evidence="13">
    <location>
        <begin position="2395"/>
        <end position="2414"/>
    </location>
</feature>
<sequence>MAAPWAFTLVESGLGGLTLGLMSYAKLSITGRVLGISGAVKGLVCGSQEAWRVAFVAGLLAGGAVLRSLLPTAFEAFPAEYTLWRALLAGLLVGLGTARGSGCTSGHGIAGNARLSPRSLVATLTFMLAGALAAHASGIAALYSLPGGVAPLPPLSPLTPTATFGATLLAVAVTSWLALSAAARQLTAPSRIPTLAALNTELKQATELEKSSTTAPPPAATPDAQKLAALSTAFDTIIGFLFALALGVSGMLKPSKVAGFLSVLSGSFDPSLIAIDPSLVGGAALFGAGWGLGGICPGPGLVALAGLQPQAVLFVAALVVGMHLDRTADVIAVKLVAHRYVKQRRQFGRHPHFADQGAELLLDLRPNEEHAKEWIVKQQASVAVQAAPELSEHEANTVAVVSVSKGMAHADGGWDKDDVEALLRFRKKVEKDEDYIRTVVRLGAVVEDLVKQNNAIDIYEQYFEDLPAQHLSEPPSTKTLTILRDPSGARRGAQALSWQPDGSGKLAVAYSVLEFQRQPAGMPAASHVWDTANSRAPEATLAAPVPLVSLAFNLKDHNLVGGGQYNGQVTFFDLRKGSQPVDATPVEHSHRDAVHSFAWTQSKTGSELMSTSTDGTVLWWDLRRLGGEPLESLTLRERGGEAVLGGMVVEYSPQAGPTKFMVGTEQGAILSGNRKAKNPQDRVTGSYTGHHGSIYALARNPFFPKFFLSIGDWTSRLWNEDLRTPIVTSSYNASYLTGGAWSPSRPGVFYTIGHGGVLETWDYYFKQREPVLSVQVSDRPLTSLALAAGAAPRTAAVGAEDGTVTLLQLSEGLVEQQDNERAVISAMFERESSREKNLEKSAKEAKAKARKEAAKTSEPLGAVTDEELAQLEKEFFEMRRAHAPTVARAGRRVVSVTGPKRRTTRRRLTAFTPGGHCQANSWMDAQQRPPTFLPGPGGPGGADGGGGPPPGAPQFFQPGALPAQQQQQQQQHPMAPSLVVAPASLGSGGPSSPFGHARQVQQQTNPLFRTPAAGPPGQPGGDGKRFDVENAGSVGPARNLTSDASASISPEVQAEMRGVAGNGGMQGASYGSMLPSPPPPMGGAWQPPAPAAAPTAAANGWGPAPPAAKPATELAPVLEHGEQQQQQPEYAEAAAEGWGGSGDYQQQLQQGGYEQASYEQPAAEGWGGGEVDAEGAASQQQYDAGQQQYEQWGAQYTGQESGYGQQWSTDEAAQYGQWGGGEKGGQWGGGEEGGAAAQYAADGSQAYEQQAYEQQGYEQQGYEQQQAYSYGGSAGEEGGYGGAGEGGAVGEGGQEAVAADGSAPAEQRPPEAQAGAGATADTSLPPTPTGTRAAAQRPLRGALPPPPGALPPPPGAFAPPGLQPLKLPPPPGSAASPIKAVFATTGGEAQADIKAHAGGQPLPPPPSRIPRPMGWPTLPGGPPAPADEPHSGVAAAHGAGNEAGPEQQLPPPPPAGVPPPPMMGLPHGAAGDSRIPRPGMPSFGPPGGLPPRAFAPQPQQPGLTPLMSPTAADQAAASHLLPPPQPGSATSSAAGMGPTPFHPAPGRELHRFNSGGSEAASTGPPPMGMPHRSSGLMSAGSASSDAAKLTGSFMPRPPGGAYMPGGPPGAFMPGGFAPPRPPPSPGGSQPDSFLAEQGGPALFKPGSMHNMAAADAAAKATAAATEAAPGAASAAARRAGRKKRRRGLCGCLLPLLLLWLVVGGLMGAATLVVGITAAANLMHAGVATLSHFSLADAPGRQPAARATASEQLALAGSGGRLPLLLAWEPAWQRFDTYMADTSARQWDAAVVRAGCSRREPKCQWRRWAWHTGYLAGALARDAASGSLRLAKTFPQWVPQAWRVAAPAAAGFARRQGALLRAQLGGAGTAEGRAALGALLASRLEEARQLAVHLLAWGQCVRQHVTTSGVDSLASLTQPAAGCWWQHMRDYLHRVAAAEGGGSEGQPPAGGKEEQPAGEERAALEELPLPEELPATEQPAAEQEQPAEEEPLAEEGQQPAPPGTQPGTQPDEEEQLDAEGLAAMAAAAQEAELVAAAAQQQQQQPLDEEAGSEPEQPAAPGELQPAAPDGEEQQRSSGEPEVLEPLAYEEEDQPADDVPGSDGGAAAAQPAPAPAQGGAVAEGVAAAGGQQGELAEGVYGDEAAALIAQAEAEAAVVRAARAAAAQGEQEAAQEDGAEQPSAEEEAEEEAARRAALEAAEEAAAAEAGTNATPEDEPRLVAEQAAAEEAARLEAAEQAAEEEARLAAELAAEEEADCLAAQQATAEEVARLAAEQAAEEEEARLAAELAAEEEADRLAAQQATAEEVARLAAEQAAEEKAAAEEAARLAAEQAAAEEAARLAAGEAARLAEEEAAARQAADAEAARLAAEAARLAAEVKAELAAEEAAEHAEPATPAQPEPTPAPAPAPVKPAAPGPTVGMRIGTAIDNGLATVAAWLAAAQAAPGALAAAVRWQSRASVAVTVAALVLTSVALAARRWLPTLASAPDTPAVEPQPPSPKAQRGAPRTGGRGARRGAAEEEAAEAAPAPGRRRGAEGEGAAAAESDGEEEGSGKAGSVLGSILRSAQKVARGRRGAAGEEDEGAHLEDDAAAPSRPRGRRSSAAAGEEGAAQRCTSTRTPAVARIAEEEEEEGGALSDGGSRSRGTARGRRAAAAASGDEQPTASVGRTPRTAAKKTSSRLAA</sequence>
<organism evidence="15 16">
    <name type="scientific">Micractinium conductrix</name>
    <dbReference type="NCBI Taxonomy" id="554055"/>
    <lineage>
        <taxon>Eukaryota</taxon>
        <taxon>Viridiplantae</taxon>
        <taxon>Chlorophyta</taxon>
        <taxon>core chlorophytes</taxon>
        <taxon>Trebouxiophyceae</taxon>
        <taxon>Chlorellales</taxon>
        <taxon>Chlorellaceae</taxon>
        <taxon>Chlorella clade</taxon>
        <taxon>Micractinium</taxon>
    </lineage>
</organism>
<dbReference type="Pfam" id="PF04143">
    <property type="entry name" value="Sulf_transp"/>
    <property type="match status" value="1"/>
</dbReference>
<feature type="transmembrane region" description="Helical" evidence="14">
    <location>
        <begin position="1692"/>
        <end position="1715"/>
    </location>
</feature>
<feature type="region of interest" description="Disordered" evidence="13">
    <location>
        <begin position="2382"/>
        <end position="2416"/>
    </location>
</feature>
<protein>
    <submittedName>
        <fullName evidence="15">Dynein intermediate chain axonemal isoform A</fullName>
    </submittedName>
</protein>
<dbReference type="GO" id="GO:0045504">
    <property type="term" value="F:dynein heavy chain binding"/>
    <property type="evidence" value="ECO:0007669"/>
    <property type="project" value="TreeGrafter"/>
</dbReference>
<dbReference type="GO" id="GO:0045503">
    <property type="term" value="F:dynein light chain binding"/>
    <property type="evidence" value="ECO:0007669"/>
    <property type="project" value="TreeGrafter"/>
</dbReference>
<feature type="region of interest" description="Disordered" evidence="13">
    <location>
        <begin position="2155"/>
        <end position="2247"/>
    </location>
</feature>
<evidence type="ECO:0000256" key="9">
    <source>
        <dbReference type="ARBA" id="ARBA00023175"/>
    </source>
</evidence>
<proteinExistence type="inferred from homology"/>
<feature type="compositionally biased region" description="Low complexity" evidence="13">
    <location>
        <begin position="1294"/>
        <end position="1316"/>
    </location>
</feature>
<evidence type="ECO:0000256" key="14">
    <source>
        <dbReference type="SAM" id="Phobius"/>
    </source>
</evidence>
<comment type="subcellular location">
    <subcellularLocation>
        <location evidence="1">Cytoplasm</location>
        <location evidence="1">Cytoskeleton</location>
        <location evidence="1">Cilium axoneme</location>
    </subcellularLocation>
</comment>
<feature type="compositionally biased region" description="Basic and acidic residues" evidence="13">
    <location>
        <begin position="2382"/>
        <end position="2391"/>
    </location>
</feature>
<feature type="compositionally biased region" description="Pro residues" evidence="13">
    <location>
        <begin position="1448"/>
        <end position="1463"/>
    </location>
</feature>
<keyword evidence="11" id="KW-0966">Cell projection</keyword>
<evidence type="ECO:0000256" key="12">
    <source>
        <dbReference type="PROSITE-ProRule" id="PRU00221"/>
    </source>
</evidence>
<feature type="region of interest" description="Disordered" evidence="13">
    <location>
        <begin position="1198"/>
        <end position="1647"/>
    </location>
</feature>
<accession>A0A2P6VAA2</accession>